<name>A0A2W2DR35_9ACTN</name>
<comment type="caution">
    <text evidence="6">The sequence shown here is derived from an EMBL/GenBank/DDBJ whole genome shotgun (WGS) entry which is preliminary data.</text>
</comment>
<keyword evidence="3 6" id="KW-0378">Hydrolase</keyword>
<accession>A0A2W2DR35</accession>
<dbReference type="Gene3D" id="3.40.50.1820">
    <property type="entry name" value="alpha/beta hydrolase"/>
    <property type="match status" value="1"/>
</dbReference>
<dbReference type="InterPro" id="IPR016292">
    <property type="entry name" value="Epoxide_hydrolase"/>
</dbReference>
<dbReference type="Proteomes" id="UP000249304">
    <property type="component" value="Unassembled WGS sequence"/>
</dbReference>
<feature type="domain" description="Epoxide hydrolase N-terminal" evidence="5">
    <location>
        <begin position="8"/>
        <end position="108"/>
    </location>
</feature>
<dbReference type="GO" id="GO:0004301">
    <property type="term" value="F:epoxide hydrolase activity"/>
    <property type="evidence" value="ECO:0007669"/>
    <property type="project" value="TreeGrafter"/>
</dbReference>
<dbReference type="InterPro" id="IPR010497">
    <property type="entry name" value="Epoxide_hydro_N"/>
</dbReference>
<evidence type="ECO:0000313" key="7">
    <source>
        <dbReference type="Proteomes" id="UP000249304"/>
    </source>
</evidence>
<keyword evidence="7" id="KW-1185">Reference proteome</keyword>
<dbReference type="PANTHER" id="PTHR21661">
    <property type="entry name" value="EPOXIDE HYDROLASE 1-RELATED"/>
    <property type="match status" value="1"/>
</dbReference>
<dbReference type="PIRSF" id="PIRSF001112">
    <property type="entry name" value="Epoxide_hydrolase"/>
    <property type="match status" value="1"/>
</dbReference>
<dbReference type="SUPFAM" id="SSF53474">
    <property type="entry name" value="alpha/beta-Hydrolases"/>
    <property type="match status" value="1"/>
</dbReference>
<dbReference type="InterPro" id="IPR000639">
    <property type="entry name" value="Epox_hydrolase-like"/>
</dbReference>
<dbReference type="EMBL" id="POUD01000324">
    <property type="protein sequence ID" value="PZG06579.1"/>
    <property type="molecule type" value="Genomic_DNA"/>
</dbReference>
<evidence type="ECO:0000313" key="6">
    <source>
        <dbReference type="EMBL" id="PZG06579.1"/>
    </source>
</evidence>
<evidence type="ECO:0000256" key="2">
    <source>
        <dbReference type="ARBA" id="ARBA00022797"/>
    </source>
</evidence>
<protein>
    <submittedName>
        <fullName evidence="6">Epoxide hydrolase</fullName>
    </submittedName>
</protein>
<dbReference type="PRINTS" id="PR00412">
    <property type="entry name" value="EPOXHYDRLASE"/>
</dbReference>
<sequence length="394" mass="44547">MQAGLSVPFEIAVPQAKLDRIMQRVRSYEWFDAPAGGSDVGVPPGYMRDLCEYWTHTYDWREHEHELNRYPQFRVEIGGDRIHYIHERGSGRKPSPLILLHGWPVTHAAFARMVEQLAHPERFGGDPDDGFDVVVPSMPGFGFSDRLSRPLGPRATADRLDLLMTEVLGYEDYVIHGGDWGGLVAEWMGLRHGRHVTGIHLNLAFYRHDGAAFGSGQTGPGPATPAELAWAESERAAFEREFAYFRLQADDPLTVSYAIMDSPVGQAAWMVDKLLLWADRRDRDLKDLFNMDTALTEVMIYLVTGTFYTAATIYRAISQEGPITFDPGQRIEVPVGFAAFPDPHCPPPPREFVEKSRTVVQWTDMPRGGHFPSLEEPALLLEDLRQFGRTLRRR</sequence>
<dbReference type="Pfam" id="PF06441">
    <property type="entry name" value="EHN"/>
    <property type="match status" value="1"/>
</dbReference>
<comment type="similarity">
    <text evidence="1">Belongs to the peptidase S33 family.</text>
</comment>
<dbReference type="InterPro" id="IPR029058">
    <property type="entry name" value="AB_hydrolase_fold"/>
</dbReference>
<feature type="active site" description="Proton donor" evidence="4">
    <location>
        <position position="314"/>
    </location>
</feature>
<keyword evidence="2" id="KW-0058">Aromatic hydrocarbons catabolism</keyword>
<feature type="active site" description="Nucleophile" evidence="4">
    <location>
        <position position="179"/>
    </location>
</feature>
<gene>
    <name evidence="6" type="ORF">C1J01_42175</name>
</gene>
<dbReference type="GO" id="GO:0097176">
    <property type="term" value="P:epoxide metabolic process"/>
    <property type="evidence" value="ECO:0007669"/>
    <property type="project" value="TreeGrafter"/>
</dbReference>
<evidence type="ECO:0000256" key="4">
    <source>
        <dbReference type="PIRSR" id="PIRSR001112-1"/>
    </source>
</evidence>
<evidence type="ECO:0000259" key="5">
    <source>
        <dbReference type="Pfam" id="PF06441"/>
    </source>
</evidence>
<feature type="active site" description="Proton acceptor" evidence="4">
    <location>
        <position position="370"/>
    </location>
</feature>
<evidence type="ECO:0000256" key="3">
    <source>
        <dbReference type="ARBA" id="ARBA00022801"/>
    </source>
</evidence>
<organism evidence="6 7">
    <name type="scientific">Nonomuraea aridisoli</name>
    <dbReference type="NCBI Taxonomy" id="2070368"/>
    <lineage>
        <taxon>Bacteria</taxon>
        <taxon>Bacillati</taxon>
        <taxon>Actinomycetota</taxon>
        <taxon>Actinomycetes</taxon>
        <taxon>Streptosporangiales</taxon>
        <taxon>Streptosporangiaceae</taxon>
        <taxon>Nonomuraea</taxon>
    </lineage>
</organism>
<reference evidence="6 7" key="1">
    <citation type="submission" date="2018-01" db="EMBL/GenBank/DDBJ databases">
        <title>Draft genome sequence of Nonomuraea sp. KC333.</title>
        <authorList>
            <person name="Sahin N."/>
            <person name="Saygin H."/>
            <person name="Ay H."/>
        </authorList>
    </citation>
    <scope>NUCLEOTIDE SEQUENCE [LARGE SCALE GENOMIC DNA]</scope>
    <source>
        <strain evidence="6 7">KC333</strain>
    </source>
</reference>
<proteinExistence type="inferred from homology"/>
<evidence type="ECO:0000256" key="1">
    <source>
        <dbReference type="ARBA" id="ARBA00010088"/>
    </source>
</evidence>
<dbReference type="PANTHER" id="PTHR21661:SF35">
    <property type="entry name" value="EPOXIDE HYDROLASE"/>
    <property type="match status" value="1"/>
</dbReference>
<dbReference type="AlphaFoldDB" id="A0A2W2DR35"/>